<dbReference type="InterPro" id="IPR036869">
    <property type="entry name" value="J_dom_sf"/>
</dbReference>
<organism evidence="4 5">
    <name type="scientific">Pundamilia nyererei</name>
    <dbReference type="NCBI Taxonomy" id="303518"/>
    <lineage>
        <taxon>Eukaryota</taxon>
        <taxon>Metazoa</taxon>
        <taxon>Chordata</taxon>
        <taxon>Craniata</taxon>
        <taxon>Vertebrata</taxon>
        <taxon>Euteleostomi</taxon>
        <taxon>Actinopterygii</taxon>
        <taxon>Neopterygii</taxon>
        <taxon>Teleostei</taxon>
        <taxon>Neoteleostei</taxon>
        <taxon>Acanthomorphata</taxon>
        <taxon>Ovalentaria</taxon>
        <taxon>Cichlomorphae</taxon>
        <taxon>Cichliformes</taxon>
        <taxon>Cichlidae</taxon>
        <taxon>African cichlids</taxon>
        <taxon>Pseudocrenilabrinae</taxon>
        <taxon>Haplochromini</taxon>
        <taxon>Pundamilia</taxon>
    </lineage>
</organism>
<evidence type="ECO:0000313" key="5">
    <source>
        <dbReference type="RefSeq" id="XP_005755779.1"/>
    </source>
</evidence>
<name>A0A9Y3VYQ4_9CICH</name>
<keyword evidence="2" id="KW-1133">Transmembrane helix</keyword>
<feature type="compositionally biased region" description="Basic and acidic residues" evidence="1">
    <location>
        <begin position="263"/>
        <end position="272"/>
    </location>
</feature>
<dbReference type="Pfam" id="PF00226">
    <property type="entry name" value="DnaJ"/>
    <property type="match status" value="1"/>
</dbReference>
<sequence length="346" mass="39321">MAEVKSCFGRRAHGFLHKLNNYCLRVSHSKHEKGASHGSPLPAGLLWGDSHNGGPYGAKDAADTDRALVSRDGYTSVKPVLGAIWENGAVAENYHYYVPEEFSLYNKNQVQRENRNLSRQWRRTGFWRTSPRTFRRQQSPYSQHLYWQHGQRSFIRAYSGDGATSEPLYKTKTGYYDILEVAPSATRAQIKTAYYKQSFTYHPDRNTGSEEATVRFSEISEAYTVLGNKGLRKKYDLGLLSLADLTATVRPSVKDTSGSVGRRQTDSRRSVVDPDGRGGIFDFDQFYKSHYSEQLQRQRDIRVRKEEILKKKQDTIGEKEMGKMMELGVGMLLVVAIGILTNLKRG</sequence>
<gene>
    <name evidence="5" type="primary">LOC102199557</name>
</gene>
<dbReference type="InterPro" id="IPR001623">
    <property type="entry name" value="DnaJ_domain"/>
</dbReference>
<dbReference type="PRINTS" id="PR00625">
    <property type="entry name" value="JDOMAIN"/>
</dbReference>
<keyword evidence="2" id="KW-0472">Membrane</keyword>
<keyword evidence="4" id="KW-1185">Reference proteome</keyword>
<evidence type="ECO:0000259" key="3">
    <source>
        <dbReference type="PROSITE" id="PS50076"/>
    </source>
</evidence>
<accession>A0A9Y3VYQ4</accession>
<dbReference type="AlphaFoldDB" id="A0A9Y3VYQ4"/>
<feature type="region of interest" description="Disordered" evidence="1">
    <location>
        <begin position="253"/>
        <end position="272"/>
    </location>
</feature>
<keyword evidence="2" id="KW-0812">Transmembrane</keyword>
<feature type="domain" description="J" evidence="3">
    <location>
        <begin position="174"/>
        <end position="239"/>
    </location>
</feature>
<evidence type="ECO:0000313" key="4">
    <source>
        <dbReference type="Proteomes" id="UP000695023"/>
    </source>
</evidence>
<dbReference type="GeneID" id="102199557"/>
<dbReference type="PROSITE" id="PS50076">
    <property type="entry name" value="DNAJ_2"/>
    <property type="match status" value="1"/>
</dbReference>
<protein>
    <submittedName>
        <fullName evidence="5">DnaJ-like chaperone JEM1</fullName>
    </submittedName>
</protein>
<reference evidence="5" key="1">
    <citation type="submission" date="2025-08" db="UniProtKB">
        <authorList>
            <consortium name="RefSeq"/>
        </authorList>
    </citation>
    <scope>IDENTIFICATION</scope>
</reference>
<dbReference type="Proteomes" id="UP000695023">
    <property type="component" value="Unplaced"/>
</dbReference>
<proteinExistence type="predicted"/>
<dbReference type="Gene3D" id="1.10.287.110">
    <property type="entry name" value="DnaJ domain"/>
    <property type="match status" value="1"/>
</dbReference>
<evidence type="ECO:0000256" key="1">
    <source>
        <dbReference type="SAM" id="MobiDB-lite"/>
    </source>
</evidence>
<dbReference type="InterPro" id="IPR053025">
    <property type="entry name" value="Mito_ATP_Synthase-Asso"/>
</dbReference>
<feature type="transmembrane region" description="Helical" evidence="2">
    <location>
        <begin position="324"/>
        <end position="343"/>
    </location>
</feature>
<evidence type="ECO:0000256" key="2">
    <source>
        <dbReference type="SAM" id="Phobius"/>
    </source>
</evidence>
<dbReference type="SMART" id="SM00271">
    <property type="entry name" value="DnaJ"/>
    <property type="match status" value="1"/>
</dbReference>
<dbReference type="RefSeq" id="XP_005755779.1">
    <property type="nucleotide sequence ID" value="XM_005755722.2"/>
</dbReference>
<dbReference type="CDD" id="cd06257">
    <property type="entry name" value="DnaJ"/>
    <property type="match status" value="1"/>
</dbReference>
<dbReference type="PANTHER" id="PTHR44873">
    <property type="entry name" value="DNAJ HOMOLOG SUBFAMILY C MEMBER 30, MITOCHONDRIAL"/>
    <property type="match status" value="1"/>
</dbReference>
<dbReference type="PANTHER" id="PTHR44873:SF1">
    <property type="entry name" value="DNAJ HOMOLOG SUBFAMILY C MEMBER 30, MITOCHONDRIAL"/>
    <property type="match status" value="1"/>
</dbReference>
<dbReference type="SUPFAM" id="SSF46565">
    <property type="entry name" value="Chaperone J-domain"/>
    <property type="match status" value="1"/>
</dbReference>